<dbReference type="CDD" id="cd10531">
    <property type="entry name" value="SET_SETD2-like"/>
    <property type="match status" value="1"/>
</dbReference>
<dbReference type="Proteomes" id="UP001279734">
    <property type="component" value="Unassembled WGS sequence"/>
</dbReference>
<dbReference type="PROSITE" id="PS50280">
    <property type="entry name" value="SET"/>
    <property type="match status" value="1"/>
</dbReference>
<reference evidence="3" key="1">
    <citation type="submission" date="2023-05" db="EMBL/GenBank/DDBJ databases">
        <title>Nepenthes gracilis genome sequencing.</title>
        <authorList>
            <person name="Fukushima K."/>
        </authorList>
    </citation>
    <scope>NUCLEOTIDE SEQUENCE</scope>
    <source>
        <strain evidence="3">SING2019-196</strain>
    </source>
</reference>
<proteinExistence type="predicted"/>
<feature type="compositionally biased region" description="Basic and acidic residues" evidence="1">
    <location>
        <begin position="389"/>
        <end position="400"/>
    </location>
</feature>
<dbReference type="PANTHER" id="PTHR46655">
    <property type="entry name" value="HISTONE-LYSINE N-METHYLTRANSFERASE ATXR3"/>
    <property type="match status" value="1"/>
</dbReference>
<dbReference type="Pfam" id="PF25531">
    <property type="entry name" value="GYF_ATXR3"/>
    <property type="match status" value="1"/>
</dbReference>
<protein>
    <recommendedName>
        <fullName evidence="2">SET domain-containing protein</fullName>
    </recommendedName>
</protein>
<evidence type="ECO:0000313" key="3">
    <source>
        <dbReference type="EMBL" id="GMG98659.1"/>
    </source>
</evidence>
<gene>
    <name evidence="3" type="ORF">Nepgr_000499</name>
</gene>
<dbReference type="InterPro" id="IPR057851">
    <property type="entry name" value="ATXR3_GYF"/>
</dbReference>
<dbReference type="SUPFAM" id="SSF81383">
    <property type="entry name" value="F-box domain"/>
    <property type="match status" value="1"/>
</dbReference>
<dbReference type="SMART" id="SM00317">
    <property type="entry name" value="SET"/>
    <property type="match status" value="1"/>
</dbReference>
<dbReference type="Pfam" id="PF00856">
    <property type="entry name" value="SET"/>
    <property type="match status" value="1"/>
</dbReference>
<dbReference type="EMBL" id="BSYO01000001">
    <property type="protein sequence ID" value="GMG98659.1"/>
    <property type="molecule type" value="Genomic_DNA"/>
</dbReference>
<evidence type="ECO:0000313" key="4">
    <source>
        <dbReference type="Proteomes" id="UP001279734"/>
    </source>
</evidence>
<dbReference type="InterPro" id="IPR001214">
    <property type="entry name" value="SET_dom"/>
</dbReference>
<dbReference type="PANTHER" id="PTHR46655:SF1">
    <property type="entry name" value="HISTONE-LYSINE N-METHYLTRANSFERASE ATXR3"/>
    <property type="match status" value="1"/>
</dbReference>
<organism evidence="3 4">
    <name type="scientific">Nepenthes gracilis</name>
    <name type="common">Slender pitcher plant</name>
    <dbReference type="NCBI Taxonomy" id="150966"/>
    <lineage>
        <taxon>Eukaryota</taxon>
        <taxon>Viridiplantae</taxon>
        <taxon>Streptophyta</taxon>
        <taxon>Embryophyta</taxon>
        <taxon>Tracheophyta</taxon>
        <taxon>Spermatophyta</taxon>
        <taxon>Magnoliopsida</taxon>
        <taxon>eudicotyledons</taxon>
        <taxon>Gunneridae</taxon>
        <taxon>Pentapetalae</taxon>
        <taxon>Caryophyllales</taxon>
        <taxon>Nepenthaceae</taxon>
        <taxon>Nepenthes</taxon>
    </lineage>
</organism>
<feature type="region of interest" description="Disordered" evidence="1">
    <location>
        <begin position="1050"/>
        <end position="1092"/>
    </location>
</feature>
<dbReference type="InterPro" id="IPR046341">
    <property type="entry name" value="SET_dom_sf"/>
</dbReference>
<feature type="compositionally biased region" description="Polar residues" evidence="1">
    <location>
        <begin position="1125"/>
        <end position="1134"/>
    </location>
</feature>
<dbReference type="CDD" id="cd09917">
    <property type="entry name" value="F-box_SF"/>
    <property type="match status" value="1"/>
</dbReference>
<feature type="region of interest" description="Disordered" evidence="1">
    <location>
        <begin position="1105"/>
        <end position="1155"/>
    </location>
</feature>
<dbReference type="InterPro" id="IPR036047">
    <property type="entry name" value="F-box-like_dom_sf"/>
</dbReference>
<comment type="caution">
    <text evidence="3">The sequence shown here is derived from an EMBL/GenBank/DDBJ whole genome shotgun (WGS) entry which is preliminary data.</text>
</comment>
<dbReference type="InterPro" id="IPR045606">
    <property type="entry name" value="ATXR3_C"/>
</dbReference>
<dbReference type="InterPro" id="IPR032675">
    <property type="entry name" value="LRR_dom_sf"/>
</dbReference>
<evidence type="ECO:0000256" key="1">
    <source>
        <dbReference type="SAM" id="MobiDB-lite"/>
    </source>
</evidence>
<sequence length="1906" mass="215101">MNPCESCKEQQLWVNGDVEEPPSMEEDMDICDTPPHVPAVANANSGKWFYLDHLGVERGPSRLVDLKALVEGGFLVSDHLVKHLDSDRWVTVENAASPMVTPNFSTIVSENVTQLVSPPEAPGNLLADSGDSEQNADYSGMETPSSVFVQPVSFPDDCFIAFEPVDDLHIEERVGALLKGIAILPGRELETVGEALQMTFNHSLCEICGCSEGITQHHPHTEEPSEQSRDGAVSGYPETASTDAAECASSASFDNDGGYGVGEFNEWFSCRWSCKGGDWRRNDEAVQDRFFRKKCVLNDGYPVCQMPKSGYEDPRWHRKDDLYFPSKNMRFDLPSWAFSWPDGHSDCSVNSKPGQTKPIVSRGVKGTILPVVRINACVVKDHDSFVSEPRLRGRGKDKYSSKSARPCPSSGDHRRSSAEGSFFHFNSANEQDFRRPWRASTSINMTKDPLCMVDDLQLHLGGWYYLDGAGHEHGPLSYPDLQSLVDQGFLQKYSSVFRKIDNVWVPITSATEASQKDVKLLEDNMASAKDSCGASLLAEGGKFHGSNVVSQNGVMLLEENTASAKDYSGPSLPANDCKLHGSNVISSTFHSLHPQFIGYTRGKLHELVMKSYKSREFAAAINEVLDPWINAKQPKKEVEKHLYASKTSYYLQKSGIENEMSLMHQDHMRSGKRARLVVDGSEEYEMEEGSNPFQIEVLSFEEICGDATFCKEEDEYSESKAASWGLLDGHILARIFHFLRADVKSLAFAASTCKHWRAAVGFYKDVTRQVDLSSIGCNCTDSVIRSIMNGYDKGKIKFMVLIGCTNISSGMLEEILHSFSCISSVDIRGCSQLEDLTVKYPNVNWVKGRVLQSFRNFEDSHLKTRSLKQITERNSSVSRSGLGNYIDDSTGLKDYFNMVDKRGAANHAFRQNLYKRTKLFDARRSASILPRDAHVRRWAMKNPGNGYKRIEEFLVVGLKDIMKENIFDFFVPRVAEIEDRVKNGYYAGRGLSFVKEDISKMCRDAIKMKNRGDGGDMNRIITLFIRLATRLGESSSKRAFDRHDMIGTLKDDPTSTSKHRKHCKMVAERKSMNRSNGTSIVNGGSDHVGYSSDREIGRRLSKLNRKSFDSGSESSDEFESSDDGVTNSDGTASDTESELDIQSESGTGDSRDGYFIADDGFDLMTDDREWGARMTKASLVPPVTRKYEVIDQYVIVDDEEEVRQKMRVSLPDDYDEKVKALKNGTEESDMEIPEVKEFKPRKQLGDEVIEQEVYGIDPYTHNLLLDSMPEDVDWPLLQKHLFIEDVLLRTLNKQVRCFTGAGNTPMTYPLEPVIKEIVETAPKEHDMGTVKLCEALLKAIDSRPEDNYVAYRKGLGVVCNKEGGFGEEDFVVEFLGEVYPAWKWFEKQDGIRSMQKNNKDPAPEFYNIHLERPKGDADGYDLVVVDAMHKANYASRICHSCRPNCEAKVTAVGGQYQIGIYTVRPIGFGEEITFDYNSVTESKEEYEASVCLCGSQVCRGSYLNLVGEGAFQKVLKEWHGLLDRHRLMLEACELNWVSEEDYIDLGRAGLGSCLLGGLPDWLIAYSARLVRFINFERTKLPDEILRHNVEEKKKYFADICYEVEKSDAEVQAEGVYNQRLQNLALTLDKVRYILRCVFGDPKKAPPPLRKLSLEEMVSFFWKGADCFVEEVLQCIAPHVEDGILDALRSGIRAHDPSGSDDIEKDLRKSLLWLRDEVRNLPCTNKSRNDAAADLIHIYAYTKCLFKIREYKAVTSPPVYISPLDLGPKYADKLSGWTEYCKTYGENYCLGQLIYWHNQAHAEPDRKLSRASRGCLLLPDIGSFYAKAQKPSRHRVYGPRTVRFMLARMEKQPQRPWPNDRIWSFESSRKVFGSPMLDAVLNNSPLEREMVHWLKNRPSIFHAMWDR</sequence>
<dbReference type="Gene3D" id="2.170.270.10">
    <property type="entry name" value="SET domain"/>
    <property type="match status" value="1"/>
</dbReference>
<keyword evidence="4" id="KW-1185">Reference proteome</keyword>
<dbReference type="Gene3D" id="3.80.10.10">
    <property type="entry name" value="Ribonuclease Inhibitor"/>
    <property type="match status" value="1"/>
</dbReference>
<feature type="region of interest" description="Disordered" evidence="1">
    <location>
        <begin position="216"/>
        <end position="238"/>
    </location>
</feature>
<feature type="domain" description="SET" evidence="2">
    <location>
        <begin position="1342"/>
        <end position="1477"/>
    </location>
</feature>
<dbReference type="Pfam" id="PF19633">
    <property type="entry name" value="SDG2_C"/>
    <property type="match status" value="1"/>
</dbReference>
<feature type="region of interest" description="Disordered" evidence="1">
    <location>
        <begin position="389"/>
        <end position="416"/>
    </location>
</feature>
<accession>A0AAD3P4K1</accession>
<feature type="compositionally biased region" description="Basic and acidic residues" evidence="1">
    <location>
        <begin position="219"/>
        <end position="229"/>
    </location>
</feature>
<name>A0AAD3P4K1_NEPGR</name>
<feature type="compositionally biased region" description="Polar residues" evidence="1">
    <location>
        <begin position="1073"/>
        <end position="1082"/>
    </location>
</feature>
<evidence type="ECO:0000259" key="2">
    <source>
        <dbReference type="PROSITE" id="PS50280"/>
    </source>
</evidence>
<dbReference type="SUPFAM" id="SSF82199">
    <property type="entry name" value="SET domain"/>
    <property type="match status" value="1"/>
</dbReference>